<dbReference type="EMBL" id="JALLBG020000115">
    <property type="protein sequence ID" value="KAL3763767.1"/>
    <property type="molecule type" value="Genomic_DNA"/>
</dbReference>
<evidence type="ECO:0000256" key="5">
    <source>
        <dbReference type="ARBA" id="ARBA00023242"/>
    </source>
</evidence>
<evidence type="ECO:0000313" key="6">
    <source>
        <dbReference type="EMBL" id="KAL3763767.1"/>
    </source>
</evidence>
<evidence type="ECO:0000256" key="1">
    <source>
        <dbReference type="ARBA" id="ARBA00004604"/>
    </source>
</evidence>
<dbReference type="PANTHER" id="PTHR18359:SF0">
    <property type="entry name" value="U3 SMALL NUCLEOLAR RNA-ASSOCIATED PROTEIN 18 HOMOLOG"/>
    <property type="match status" value="1"/>
</dbReference>
<dbReference type="SUPFAM" id="SSF50978">
    <property type="entry name" value="WD40 repeat-like"/>
    <property type="match status" value="1"/>
</dbReference>
<dbReference type="InterPro" id="IPR045161">
    <property type="entry name" value="Utp18"/>
</dbReference>
<organism evidence="6 7">
    <name type="scientific">Discostella pseudostelligera</name>
    <dbReference type="NCBI Taxonomy" id="259834"/>
    <lineage>
        <taxon>Eukaryota</taxon>
        <taxon>Sar</taxon>
        <taxon>Stramenopiles</taxon>
        <taxon>Ochrophyta</taxon>
        <taxon>Bacillariophyta</taxon>
        <taxon>Coscinodiscophyceae</taxon>
        <taxon>Thalassiosirophycidae</taxon>
        <taxon>Stephanodiscales</taxon>
        <taxon>Stephanodiscaceae</taxon>
        <taxon>Discostella</taxon>
    </lineage>
</organism>
<evidence type="ECO:0000256" key="4">
    <source>
        <dbReference type="ARBA" id="ARBA00022737"/>
    </source>
</evidence>
<reference evidence="6 7" key="1">
    <citation type="submission" date="2024-10" db="EMBL/GenBank/DDBJ databases">
        <title>Updated reference genomes for cyclostephanoid diatoms.</title>
        <authorList>
            <person name="Roberts W.R."/>
            <person name="Alverson A.J."/>
        </authorList>
    </citation>
    <scope>NUCLEOTIDE SEQUENCE [LARGE SCALE GENOMIC DNA]</scope>
    <source>
        <strain evidence="6 7">AJA232-27</strain>
    </source>
</reference>
<dbReference type="PANTHER" id="PTHR18359">
    <property type="entry name" value="WD-REPEAT PROTEIN-RELATED"/>
    <property type="match status" value="1"/>
</dbReference>
<evidence type="ECO:0000256" key="2">
    <source>
        <dbReference type="ARBA" id="ARBA00022552"/>
    </source>
</evidence>
<keyword evidence="7" id="KW-1185">Reference proteome</keyword>
<keyword evidence="5" id="KW-0539">Nucleus</keyword>
<proteinExistence type="predicted"/>
<accession>A0ABD3MJG8</accession>
<dbReference type="GO" id="GO:0006364">
    <property type="term" value="P:rRNA processing"/>
    <property type="evidence" value="ECO:0007669"/>
    <property type="project" value="UniProtKB-KW"/>
</dbReference>
<dbReference type="InterPro" id="IPR015943">
    <property type="entry name" value="WD40/YVTN_repeat-like_dom_sf"/>
</dbReference>
<keyword evidence="3" id="KW-0853">WD repeat</keyword>
<evidence type="ECO:0000313" key="7">
    <source>
        <dbReference type="Proteomes" id="UP001530293"/>
    </source>
</evidence>
<protein>
    <submittedName>
        <fullName evidence="6">Uncharacterized protein</fullName>
    </submittedName>
</protein>
<dbReference type="InterPro" id="IPR036322">
    <property type="entry name" value="WD40_repeat_dom_sf"/>
</dbReference>
<dbReference type="GO" id="GO:0005730">
    <property type="term" value="C:nucleolus"/>
    <property type="evidence" value="ECO:0007669"/>
    <property type="project" value="UniProtKB-SubCell"/>
</dbReference>
<keyword evidence="2" id="KW-0698">rRNA processing</keyword>
<keyword evidence="4" id="KW-0677">Repeat</keyword>
<comment type="subcellular location">
    <subcellularLocation>
        <location evidence="1">Nucleus</location>
        <location evidence="1">Nucleolus</location>
    </subcellularLocation>
</comment>
<dbReference type="AlphaFoldDB" id="A0ABD3MJG8"/>
<gene>
    <name evidence="6" type="ORF">ACHAWU_006963</name>
</gene>
<name>A0ABD3MJG8_9STRA</name>
<sequence length="63" mass="7319">MSTKQWSEITTHVPSATVFSNWPTSKTPLKYVWSMDFSPGSKYLAVGNDHGKVLLYRLKHYWD</sequence>
<dbReference type="Proteomes" id="UP001530293">
    <property type="component" value="Unassembled WGS sequence"/>
</dbReference>
<comment type="caution">
    <text evidence="6">The sequence shown here is derived from an EMBL/GenBank/DDBJ whole genome shotgun (WGS) entry which is preliminary data.</text>
</comment>
<evidence type="ECO:0000256" key="3">
    <source>
        <dbReference type="ARBA" id="ARBA00022574"/>
    </source>
</evidence>
<dbReference type="Gene3D" id="2.130.10.10">
    <property type="entry name" value="YVTN repeat-like/Quinoprotein amine dehydrogenase"/>
    <property type="match status" value="1"/>
</dbReference>